<organism evidence="5 6">
    <name type="scientific">Tetrabaena socialis</name>
    <dbReference type="NCBI Taxonomy" id="47790"/>
    <lineage>
        <taxon>Eukaryota</taxon>
        <taxon>Viridiplantae</taxon>
        <taxon>Chlorophyta</taxon>
        <taxon>core chlorophytes</taxon>
        <taxon>Chlorophyceae</taxon>
        <taxon>CS clade</taxon>
        <taxon>Chlamydomonadales</taxon>
        <taxon>Tetrabaenaceae</taxon>
        <taxon>Tetrabaena</taxon>
    </lineage>
</organism>
<proteinExistence type="predicted"/>
<keyword evidence="1" id="KW-0677">Repeat</keyword>
<dbReference type="Gene3D" id="1.25.40.20">
    <property type="entry name" value="Ankyrin repeat-containing domain"/>
    <property type="match status" value="1"/>
</dbReference>
<evidence type="ECO:0000313" key="6">
    <source>
        <dbReference type="Proteomes" id="UP000236333"/>
    </source>
</evidence>
<evidence type="ECO:0000256" key="2">
    <source>
        <dbReference type="ARBA" id="ARBA00023043"/>
    </source>
</evidence>
<feature type="region of interest" description="Disordered" evidence="4">
    <location>
        <begin position="143"/>
        <end position="177"/>
    </location>
</feature>
<accession>A0A2J8A0W5</accession>
<dbReference type="InterPro" id="IPR002110">
    <property type="entry name" value="Ankyrin_rpt"/>
</dbReference>
<protein>
    <submittedName>
        <fullName evidence="5">Ankyrin repeat-domain domain-containing protein 31</fullName>
    </submittedName>
</protein>
<feature type="compositionally biased region" description="Low complexity" evidence="4">
    <location>
        <begin position="158"/>
        <end position="173"/>
    </location>
</feature>
<gene>
    <name evidence="5" type="ORF">TSOC_007482</name>
</gene>
<dbReference type="SUPFAM" id="SSF48403">
    <property type="entry name" value="Ankyrin repeat"/>
    <property type="match status" value="1"/>
</dbReference>
<dbReference type="PROSITE" id="PS50297">
    <property type="entry name" value="ANK_REP_REGION"/>
    <property type="match status" value="2"/>
</dbReference>
<feature type="repeat" description="ANK" evidence="3">
    <location>
        <begin position="104"/>
        <end position="131"/>
    </location>
</feature>
<name>A0A2J8A0W5_9CHLO</name>
<dbReference type="InterPro" id="IPR036770">
    <property type="entry name" value="Ankyrin_rpt-contain_sf"/>
</dbReference>
<comment type="caution">
    <text evidence="5">The sequence shown here is derived from an EMBL/GenBank/DDBJ whole genome shotgun (WGS) entry which is preliminary data.</text>
</comment>
<dbReference type="Proteomes" id="UP000236333">
    <property type="component" value="Unassembled WGS sequence"/>
</dbReference>
<dbReference type="AlphaFoldDB" id="A0A2J8A0W5"/>
<reference evidence="5 6" key="1">
    <citation type="journal article" date="2017" name="Mol. Biol. Evol.">
        <title>The 4-celled Tetrabaena socialis nuclear genome reveals the essential components for genetic control of cell number at the origin of multicellularity in the volvocine lineage.</title>
        <authorList>
            <person name="Featherston J."/>
            <person name="Arakaki Y."/>
            <person name="Hanschen E.R."/>
            <person name="Ferris P.J."/>
            <person name="Michod R.E."/>
            <person name="Olson B.J.S.C."/>
            <person name="Nozaki H."/>
            <person name="Durand P.M."/>
        </authorList>
    </citation>
    <scope>NUCLEOTIDE SEQUENCE [LARGE SCALE GENOMIC DNA]</scope>
    <source>
        <strain evidence="5 6">NIES-571</strain>
    </source>
</reference>
<sequence length="253" mass="26082">MALCSPRSAPSALGLADLGRCGVPFHFQPGIASSSELASCRLLSVAGAGDVAAVARCLADGARPDHQDPSSGESALHRAAQRCQLPALQALLAAGADPQLRDRGGRTPLFEAANAGHPAAVAALLAGGAQLFPHQGLLLLQQPGRCAGGGAGSPTHAQPQQPQPQSQQQPQQPAEQDDAAFLALRTTCPLAAAAAAGRWPVVAALLRALPPDYRSRPPALRSLRFLIWALASHKAFPRDVIGLLPPRLPQALN</sequence>
<evidence type="ECO:0000256" key="3">
    <source>
        <dbReference type="PROSITE-ProRule" id="PRU00023"/>
    </source>
</evidence>
<keyword evidence="2 3" id="KW-0040">ANK repeat</keyword>
<evidence type="ECO:0000313" key="5">
    <source>
        <dbReference type="EMBL" id="PNH06160.1"/>
    </source>
</evidence>
<dbReference type="OrthoDB" id="544986at2759"/>
<dbReference type="PANTHER" id="PTHR24171">
    <property type="entry name" value="ANKYRIN REPEAT DOMAIN-CONTAINING PROTEIN 39-RELATED"/>
    <property type="match status" value="1"/>
</dbReference>
<dbReference type="SMART" id="SM00248">
    <property type="entry name" value="ANK"/>
    <property type="match status" value="2"/>
</dbReference>
<dbReference type="Pfam" id="PF12796">
    <property type="entry name" value="Ank_2"/>
    <property type="match status" value="1"/>
</dbReference>
<evidence type="ECO:0000256" key="1">
    <source>
        <dbReference type="ARBA" id="ARBA00022737"/>
    </source>
</evidence>
<evidence type="ECO:0000256" key="4">
    <source>
        <dbReference type="SAM" id="MobiDB-lite"/>
    </source>
</evidence>
<dbReference type="PROSITE" id="PS50088">
    <property type="entry name" value="ANK_REPEAT"/>
    <property type="match status" value="2"/>
</dbReference>
<dbReference type="EMBL" id="PGGS01000254">
    <property type="protein sequence ID" value="PNH06160.1"/>
    <property type="molecule type" value="Genomic_DNA"/>
</dbReference>
<keyword evidence="6" id="KW-1185">Reference proteome</keyword>
<feature type="repeat" description="ANK" evidence="3">
    <location>
        <begin position="71"/>
        <end position="103"/>
    </location>
</feature>